<feature type="compositionally biased region" description="Low complexity" evidence="7">
    <location>
        <begin position="112"/>
        <end position="126"/>
    </location>
</feature>
<dbReference type="AlphaFoldDB" id="A0A1X7TIS5"/>
<keyword evidence="2" id="KW-0479">Metal-binding</keyword>
<dbReference type="InParanoid" id="A0A1X7TIS5"/>
<evidence type="ECO:0000256" key="1">
    <source>
        <dbReference type="ARBA" id="ARBA00001968"/>
    </source>
</evidence>
<dbReference type="PROSITE" id="PS50950">
    <property type="entry name" value="ZF_THAP"/>
    <property type="match status" value="1"/>
</dbReference>
<evidence type="ECO:0000256" key="2">
    <source>
        <dbReference type="ARBA" id="ARBA00022723"/>
    </source>
</evidence>
<organism evidence="9">
    <name type="scientific">Amphimedon queenslandica</name>
    <name type="common">Sponge</name>
    <dbReference type="NCBI Taxonomy" id="400682"/>
    <lineage>
        <taxon>Eukaryota</taxon>
        <taxon>Metazoa</taxon>
        <taxon>Porifera</taxon>
        <taxon>Demospongiae</taxon>
        <taxon>Heteroscleromorpha</taxon>
        <taxon>Haplosclerida</taxon>
        <taxon>Niphatidae</taxon>
        <taxon>Amphimedon</taxon>
    </lineage>
</organism>
<proteinExistence type="predicted"/>
<dbReference type="EnsemblMetazoa" id="XM_020003770.1">
    <property type="protein sequence ID" value="XP_019859329.1"/>
    <property type="gene ID" value="LOC100640513"/>
</dbReference>
<dbReference type="PANTHER" id="PTHR23080:SF143">
    <property type="entry name" value="SI:DKEY-56D12.4"/>
    <property type="match status" value="1"/>
</dbReference>
<keyword evidence="5 6" id="KW-0238">DNA-binding</keyword>
<evidence type="ECO:0000259" key="8">
    <source>
        <dbReference type="PROSITE" id="PS50950"/>
    </source>
</evidence>
<dbReference type="KEGG" id="aqu:100640513"/>
<dbReference type="EnsemblMetazoa" id="Aqu2.1.14729_001">
    <property type="protein sequence ID" value="Aqu2.1.14729_001"/>
    <property type="gene ID" value="Aqu2.1.14729"/>
</dbReference>
<evidence type="ECO:0000256" key="6">
    <source>
        <dbReference type="PROSITE-ProRule" id="PRU00309"/>
    </source>
</evidence>
<gene>
    <name evidence="9" type="primary">100640513</name>
</gene>
<dbReference type="Proteomes" id="UP000007879">
    <property type="component" value="Unassembled WGS sequence"/>
</dbReference>
<keyword evidence="4" id="KW-0862">Zinc</keyword>
<name>A0A1X7TIS5_AMPQE</name>
<dbReference type="Pfam" id="PF13359">
    <property type="entry name" value="DDE_Tnp_4"/>
    <property type="match status" value="1"/>
</dbReference>
<keyword evidence="3 6" id="KW-0863">Zinc-finger</keyword>
<sequence>MVNSCCAFNCTTRDCKETRDAGIKFYRIPLKEPKRSLWLNAIKRKNFEPKQHTVICSQHFVGGVKSDDPLSPSYVPSLFAFTSSPLKRKASHDMQRYQALKKREQSKGTAISVASSESSEPMSTSANTVSIATQTDMTVAKIETQEAELQLRVNEVVDLKKAIPKGYPSIEDFVASEKLLRLYTGLNSFTVLMAVFHLVSGAIVGNPLSKLDKFACFTMVLMKLRLNANNSDLAFRFGVSESTVSRVFSKWIKVMDVRLNFLITWPKRELIQKTMPFSFIPTYGLKVTSIIDCFELFIEKPSNLLAKSCTWSQYKHYNTAKYLISITPQGIISFISNGWGGRASDKYIVENSGYLKHITPGNFVLADRGFDVADSLALFGAILAIPAFTRGKNQLAAADVESTRRLANVRIHVERIIGSVRQRFQILSATGVLPKEMVSHHKDDDDDYVILDSIVKVCCCLNNVAEGVVPFV</sequence>
<evidence type="ECO:0000256" key="3">
    <source>
        <dbReference type="ARBA" id="ARBA00022771"/>
    </source>
</evidence>
<dbReference type="Pfam" id="PF05485">
    <property type="entry name" value="THAP"/>
    <property type="match status" value="1"/>
</dbReference>
<protein>
    <recommendedName>
        <fullName evidence="8">THAP-type domain-containing protein</fullName>
    </recommendedName>
</protein>
<dbReference type="PANTHER" id="PTHR23080">
    <property type="entry name" value="THAP DOMAIN PROTEIN"/>
    <property type="match status" value="1"/>
</dbReference>
<dbReference type="SMART" id="SM00692">
    <property type="entry name" value="DM3"/>
    <property type="match status" value="1"/>
</dbReference>
<feature type="region of interest" description="Disordered" evidence="7">
    <location>
        <begin position="105"/>
        <end position="127"/>
    </location>
</feature>
<keyword evidence="10" id="KW-1185">Reference proteome</keyword>
<dbReference type="InterPro" id="IPR006612">
    <property type="entry name" value="THAP_Znf"/>
</dbReference>
<dbReference type="OrthoDB" id="7331812at2759"/>
<evidence type="ECO:0000313" key="10">
    <source>
        <dbReference type="Proteomes" id="UP000007879"/>
    </source>
</evidence>
<evidence type="ECO:0000256" key="7">
    <source>
        <dbReference type="SAM" id="MobiDB-lite"/>
    </source>
</evidence>
<evidence type="ECO:0000256" key="4">
    <source>
        <dbReference type="ARBA" id="ARBA00022833"/>
    </source>
</evidence>
<comment type="cofactor">
    <cofactor evidence="1">
        <name>a divalent metal cation</name>
        <dbReference type="ChEBI" id="CHEBI:60240"/>
    </cofactor>
</comment>
<accession>A0A1X7TIS5</accession>
<dbReference type="GO" id="GO:0003677">
    <property type="term" value="F:DNA binding"/>
    <property type="evidence" value="ECO:0007669"/>
    <property type="project" value="UniProtKB-UniRule"/>
</dbReference>
<reference evidence="9" key="2">
    <citation type="submission" date="2017-05" db="UniProtKB">
        <authorList>
            <consortium name="EnsemblMetazoa"/>
        </authorList>
    </citation>
    <scope>IDENTIFICATION</scope>
</reference>
<dbReference type="Gene3D" id="6.20.210.20">
    <property type="entry name" value="THAP domain"/>
    <property type="match status" value="1"/>
</dbReference>
<evidence type="ECO:0000256" key="5">
    <source>
        <dbReference type="ARBA" id="ARBA00023125"/>
    </source>
</evidence>
<dbReference type="InterPro" id="IPR027806">
    <property type="entry name" value="HARBI1_dom"/>
</dbReference>
<feature type="domain" description="THAP-type" evidence="8">
    <location>
        <begin position="1"/>
        <end position="79"/>
    </location>
</feature>
<reference evidence="10" key="1">
    <citation type="journal article" date="2010" name="Nature">
        <title>The Amphimedon queenslandica genome and the evolution of animal complexity.</title>
        <authorList>
            <person name="Srivastava M."/>
            <person name="Simakov O."/>
            <person name="Chapman J."/>
            <person name="Fahey B."/>
            <person name="Gauthier M.E."/>
            <person name="Mitros T."/>
            <person name="Richards G.S."/>
            <person name="Conaco C."/>
            <person name="Dacre M."/>
            <person name="Hellsten U."/>
            <person name="Larroux C."/>
            <person name="Putnam N.H."/>
            <person name="Stanke M."/>
            <person name="Adamska M."/>
            <person name="Darling A."/>
            <person name="Degnan S.M."/>
            <person name="Oakley T.H."/>
            <person name="Plachetzki D.C."/>
            <person name="Zhai Y."/>
            <person name="Adamski M."/>
            <person name="Calcino A."/>
            <person name="Cummins S.F."/>
            <person name="Goodstein D.M."/>
            <person name="Harris C."/>
            <person name="Jackson D.J."/>
            <person name="Leys S.P."/>
            <person name="Shu S."/>
            <person name="Woodcroft B.J."/>
            <person name="Vervoort M."/>
            <person name="Kosik K.S."/>
            <person name="Manning G."/>
            <person name="Degnan B.M."/>
            <person name="Rokhsar D.S."/>
        </authorList>
    </citation>
    <scope>NUCLEOTIDE SEQUENCE [LARGE SCALE GENOMIC DNA]</scope>
</reference>
<dbReference type="SMART" id="SM00980">
    <property type="entry name" value="THAP"/>
    <property type="match status" value="1"/>
</dbReference>
<dbReference type="Pfam" id="PF13613">
    <property type="entry name" value="HTH_Tnp_4"/>
    <property type="match status" value="1"/>
</dbReference>
<dbReference type="InterPro" id="IPR038441">
    <property type="entry name" value="THAP_Znf_sf"/>
</dbReference>
<dbReference type="SUPFAM" id="SSF57716">
    <property type="entry name" value="Glucocorticoid receptor-like (DNA-binding domain)"/>
    <property type="match status" value="1"/>
</dbReference>
<evidence type="ECO:0000313" key="9">
    <source>
        <dbReference type="EnsemblMetazoa" id="Aqu2.1.14729_001"/>
    </source>
</evidence>
<dbReference type="InterPro" id="IPR027805">
    <property type="entry name" value="Transposase_HTH_dom"/>
</dbReference>
<dbReference type="GO" id="GO:0008270">
    <property type="term" value="F:zinc ion binding"/>
    <property type="evidence" value="ECO:0007669"/>
    <property type="project" value="UniProtKB-KW"/>
</dbReference>